<dbReference type="SUPFAM" id="SSF53383">
    <property type="entry name" value="PLP-dependent transferases"/>
    <property type="match status" value="1"/>
</dbReference>
<evidence type="ECO:0000256" key="2">
    <source>
        <dbReference type="ARBA" id="ARBA00006490"/>
    </source>
</evidence>
<evidence type="ECO:0000256" key="6">
    <source>
        <dbReference type="ARBA" id="ARBA00023004"/>
    </source>
</evidence>
<dbReference type="EMBL" id="CAFBNC010000126">
    <property type="protein sequence ID" value="CAB4951131.1"/>
    <property type="molecule type" value="Genomic_DNA"/>
</dbReference>
<keyword evidence="6" id="KW-0408">Iron</keyword>
<dbReference type="GO" id="GO:0046872">
    <property type="term" value="F:metal ion binding"/>
    <property type="evidence" value="ECO:0007669"/>
    <property type="project" value="UniProtKB-KW"/>
</dbReference>
<dbReference type="Gene3D" id="1.10.260.50">
    <property type="match status" value="1"/>
</dbReference>
<dbReference type="GO" id="GO:0016740">
    <property type="term" value="F:transferase activity"/>
    <property type="evidence" value="ECO:0007669"/>
    <property type="project" value="UniProtKB-KW"/>
</dbReference>
<dbReference type="InterPro" id="IPR016454">
    <property type="entry name" value="Cysteine_dSase"/>
</dbReference>
<dbReference type="InterPro" id="IPR015422">
    <property type="entry name" value="PyrdxlP-dep_Trfase_small"/>
</dbReference>
<keyword evidence="7" id="KW-0411">Iron-sulfur</keyword>
<evidence type="ECO:0000256" key="3">
    <source>
        <dbReference type="ARBA" id="ARBA00022679"/>
    </source>
</evidence>
<reference evidence="9" key="1">
    <citation type="submission" date="2020-05" db="EMBL/GenBank/DDBJ databases">
        <authorList>
            <person name="Chiriac C."/>
            <person name="Salcher M."/>
            <person name="Ghai R."/>
            <person name="Kavagutti S V."/>
        </authorList>
    </citation>
    <scope>NUCLEOTIDE SEQUENCE</scope>
</reference>
<dbReference type="InterPro" id="IPR000192">
    <property type="entry name" value="Aminotrans_V_dom"/>
</dbReference>
<keyword evidence="4" id="KW-0479">Metal-binding</keyword>
<keyword evidence="3" id="KW-0808">Transferase</keyword>
<evidence type="ECO:0000256" key="4">
    <source>
        <dbReference type="ARBA" id="ARBA00022723"/>
    </source>
</evidence>
<comment type="cofactor">
    <cofactor evidence="1">
        <name>pyridoxal 5'-phosphate</name>
        <dbReference type="ChEBI" id="CHEBI:597326"/>
    </cofactor>
</comment>
<sequence length="412" mass="43052">MRTGAGTLGGVSAYLDHAATGPMRPEAVEAMLPFFTDRFANPSGAHRWARDARRAIDEARDELAELLGADPGDIIYTSGGTEADNLAVFGATRSTSREPGRAQPGLVVCSAIEHHAVLDPVEHLGGRVVGVDPLGRIDLDQLADVLRSETELAEAAEGPGVRLVSVMTINNEIGTLQPIDRIAKLVRRHAPDALLHTDAVQAFCWTDIAHITRNADLVSVSAHKFGGPKGVGALVARSSATVHAVQLGGGQERERRSGTQNVAGIVAMTVAARLAAAERDASIERLGALRDRLLDGLLASVPDIVETAAVYVDGVSDRTQRAAGIAHVCIAGVESEALLFLLERAEVFASAASSCASGAMEPSHVLAATGVDPELAKGSLRLSLGWSTTAAEIDHALAVIPGAVAQLRRFNV</sequence>
<gene>
    <name evidence="9" type="ORF">UFOPK3733_01883</name>
</gene>
<feature type="domain" description="Aminotransferase class V" evidence="8">
    <location>
        <begin position="14"/>
        <end position="394"/>
    </location>
</feature>
<evidence type="ECO:0000256" key="1">
    <source>
        <dbReference type="ARBA" id="ARBA00001933"/>
    </source>
</evidence>
<dbReference type="AlphaFoldDB" id="A0A6J7K7D2"/>
<dbReference type="Pfam" id="PF00266">
    <property type="entry name" value="Aminotran_5"/>
    <property type="match status" value="1"/>
</dbReference>
<evidence type="ECO:0000313" key="9">
    <source>
        <dbReference type="EMBL" id="CAB4951131.1"/>
    </source>
</evidence>
<dbReference type="PIRSF" id="PIRSF005572">
    <property type="entry name" value="NifS"/>
    <property type="match status" value="1"/>
</dbReference>
<dbReference type="PANTHER" id="PTHR11601">
    <property type="entry name" value="CYSTEINE DESULFURYLASE FAMILY MEMBER"/>
    <property type="match status" value="1"/>
</dbReference>
<accession>A0A6J7K7D2</accession>
<dbReference type="Gene3D" id="3.90.1150.10">
    <property type="entry name" value="Aspartate Aminotransferase, domain 1"/>
    <property type="match status" value="1"/>
</dbReference>
<evidence type="ECO:0000256" key="7">
    <source>
        <dbReference type="ARBA" id="ARBA00023014"/>
    </source>
</evidence>
<evidence type="ECO:0000256" key="5">
    <source>
        <dbReference type="ARBA" id="ARBA00022898"/>
    </source>
</evidence>
<organism evidence="9">
    <name type="scientific">freshwater metagenome</name>
    <dbReference type="NCBI Taxonomy" id="449393"/>
    <lineage>
        <taxon>unclassified sequences</taxon>
        <taxon>metagenomes</taxon>
        <taxon>ecological metagenomes</taxon>
    </lineage>
</organism>
<dbReference type="InterPro" id="IPR015421">
    <property type="entry name" value="PyrdxlP-dep_Trfase_major"/>
</dbReference>
<dbReference type="InterPro" id="IPR015424">
    <property type="entry name" value="PyrdxlP-dep_Trfase"/>
</dbReference>
<name>A0A6J7K7D2_9ZZZZ</name>
<dbReference type="GO" id="GO:0051536">
    <property type="term" value="F:iron-sulfur cluster binding"/>
    <property type="evidence" value="ECO:0007669"/>
    <property type="project" value="UniProtKB-KW"/>
</dbReference>
<protein>
    <submittedName>
        <fullName evidence="9">Unannotated protein</fullName>
    </submittedName>
</protein>
<comment type="similarity">
    <text evidence="2">Belongs to the class-V pyridoxal-phosphate-dependent aminotransferase family. NifS/IscS subfamily.</text>
</comment>
<keyword evidence="5" id="KW-0663">Pyridoxal phosphate</keyword>
<evidence type="ECO:0000259" key="8">
    <source>
        <dbReference type="Pfam" id="PF00266"/>
    </source>
</evidence>
<dbReference type="PANTHER" id="PTHR11601:SF34">
    <property type="entry name" value="CYSTEINE DESULFURASE"/>
    <property type="match status" value="1"/>
</dbReference>
<dbReference type="Gene3D" id="3.40.640.10">
    <property type="entry name" value="Type I PLP-dependent aspartate aminotransferase-like (Major domain)"/>
    <property type="match status" value="1"/>
</dbReference>
<proteinExistence type="inferred from homology"/>